<evidence type="ECO:0000313" key="1">
    <source>
        <dbReference type="EMBL" id="VDI27674.1"/>
    </source>
</evidence>
<organism evidence="1 2">
    <name type="scientific">Mytilus galloprovincialis</name>
    <name type="common">Mediterranean mussel</name>
    <dbReference type="NCBI Taxonomy" id="29158"/>
    <lineage>
        <taxon>Eukaryota</taxon>
        <taxon>Metazoa</taxon>
        <taxon>Spiralia</taxon>
        <taxon>Lophotrochozoa</taxon>
        <taxon>Mollusca</taxon>
        <taxon>Bivalvia</taxon>
        <taxon>Autobranchia</taxon>
        <taxon>Pteriomorphia</taxon>
        <taxon>Mytilida</taxon>
        <taxon>Mytiloidea</taxon>
        <taxon>Mytilidae</taxon>
        <taxon>Mytilinae</taxon>
        <taxon>Mytilus</taxon>
    </lineage>
</organism>
<sequence length="90" mass="10460">MLARACRSIKKLSCRFCSLFHCLIFYMKISFLPEVMVLINGTYISISIKRRIRTQSKVSGIQKKTKPKMILNQKKTFIASELLNNSELQM</sequence>
<dbReference type="Proteomes" id="UP000596742">
    <property type="component" value="Unassembled WGS sequence"/>
</dbReference>
<reference evidence="1" key="1">
    <citation type="submission" date="2018-11" db="EMBL/GenBank/DDBJ databases">
        <authorList>
            <person name="Alioto T."/>
            <person name="Alioto T."/>
        </authorList>
    </citation>
    <scope>NUCLEOTIDE SEQUENCE</scope>
</reference>
<keyword evidence="2" id="KW-1185">Reference proteome</keyword>
<dbReference type="EMBL" id="UYJE01004392">
    <property type="protein sequence ID" value="VDI27674.1"/>
    <property type="molecule type" value="Genomic_DNA"/>
</dbReference>
<name>A0A8B6DZV2_MYTGA</name>
<protein>
    <submittedName>
        <fullName evidence="1">Uncharacterized protein</fullName>
    </submittedName>
</protein>
<proteinExistence type="predicted"/>
<feature type="non-terminal residue" evidence="1">
    <location>
        <position position="90"/>
    </location>
</feature>
<evidence type="ECO:0000313" key="2">
    <source>
        <dbReference type="Proteomes" id="UP000596742"/>
    </source>
</evidence>
<comment type="caution">
    <text evidence="1">The sequence shown here is derived from an EMBL/GenBank/DDBJ whole genome shotgun (WGS) entry which is preliminary data.</text>
</comment>
<accession>A0A8B6DZV2</accession>
<gene>
    <name evidence="1" type="ORF">MGAL_10B018736</name>
</gene>
<dbReference type="AlphaFoldDB" id="A0A8B6DZV2"/>